<protein>
    <recommendedName>
        <fullName evidence="6">LIM zinc-binding domain-containing protein</fullName>
    </recommendedName>
</protein>
<dbReference type="GO" id="GO:0046872">
    <property type="term" value="F:metal ion binding"/>
    <property type="evidence" value="ECO:0007669"/>
    <property type="project" value="UniProtKB-KW"/>
</dbReference>
<reference evidence="7" key="1">
    <citation type="submission" date="2014-12" db="EMBL/GenBank/DDBJ databases">
        <title>Insight into the proteome of Arion vulgaris.</title>
        <authorList>
            <person name="Aradska J."/>
            <person name="Bulat T."/>
            <person name="Smidak R."/>
            <person name="Sarate P."/>
            <person name="Gangsoo J."/>
            <person name="Sialana F."/>
            <person name="Bilban M."/>
            <person name="Lubec G."/>
        </authorList>
    </citation>
    <scope>NUCLEOTIDE SEQUENCE</scope>
    <source>
        <tissue evidence="7">Skin</tissue>
    </source>
</reference>
<dbReference type="SUPFAM" id="SSF57716">
    <property type="entry name" value="Glucocorticoid receptor-like (DNA-binding domain)"/>
    <property type="match status" value="2"/>
</dbReference>
<evidence type="ECO:0000256" key="2">
    <source>
        <dbReference type="ARBA" id="ARBA00022833"/>
    </source>
</evidence>
<evidence type="ECO:0000313" key="9">
    <source>
        <dbReference type="EMBL" id="CEK81471.1"/>
    </source>
</evidence>
<feature type="region of interest" description="Disordered" evidence="5">
    <location>
        <begin position="83"/>
        <end position="103"/>
    </location>
</feature>
<name>A0A0B7ANJ6_9EUPU</name>
<proteinExistence type="predicted"/>
<dbReference type="CDD" id="cd09358">
    <property type="entry name" value="LIM_Mical_like"/>
    <property type="match status" value="1"/>
</dbReference>
<dbReference type="SMART" id="SM00132">
    <property type="entry name" value="LIM"/>
    <property type="match status" value="1"/>
</dbReference>
<sequence length="103" mass="12026">MRAAIQTEKCGACEKTVYAMERLEMNKRVYHKACFRCTHCKAVLTPKTFAINNEVIFCTTHYKQLFATKGNYDEGFGRLQHKKRWNSNPDLSKDTEENDDDQL</sequence>
<dbReference type="Pfam" id="PF00412">
    <property type="entry name" value="LIM"/>
    <property type="match status" value="1"/>
</dbReference>
<accession>A0A0B7ANJ6</accession>
<evidence type="ECO:0000259" key="6">
    <source>
        <dbReference type="PROSITE" id="PS50023"/>
    </source>
</evidence>
<dbReference type="Gene3D" id="2.10.110.10">
    <property type="entry name" value="Cysteine Rich Protein"/>
    <property type="match status" value="1"/>
</dbReference>
<evidence type="ECO:0000256" key="1">
    <source>
        <dbReference type="ARBA" id="ARBA00022723"/>
    </source>
</evidence>
<dbReference type="EMBL" id="HACG01034597">
    <property type="protein sequence ID" value="CEK81462.1"/>
    <property type="molecule type" value="Transcribed_RNA"/>
</dbReference>
<dbReference type="InterPro" id="IPR001781">
    <property type="entry name" value="Znf_LIM"/>
</dbReference>
<dbReference type="AlphaFoldDB" id="A0A0B7ANJ6"/>
<evidence type="ECO:0000256" key="3">
    <source>
        <dbReference type="ARBA" id="ARBA00023038"/>
    </source>
</evidence>
<gene>
    <name evidence="7" type="primary">ORF126138</name>
    <name evidence="8" type="synonym">ORF126159</name>
    <name evidence="9" type="synonym">ORF126237</name>
</gene>
<organism evidence="7">
    <name type="scientific">Arion vulgaris</name>
    <dbReference type="NCBI Taxonomy" id="1028688"/>
    <lineage>
        <taxon>Eukaryota</taxon>
        <taxon>Metazoa</taxon>
        <taxon>Spiralia</taxon>
        <taxon>Lophotrochozoa</taxon>
        <taxon>Mollusca</taxon>
        <taxon>Gastropoda</taxon>
        <taxon>Heterobranchia</taxon>
        <taxon>Euthyneura</taxon>
        <taxon>Panpulmonata</taxon>
        <taxon>Eupulmonata</taxon>
        <taxon>Stylommatophora</taxon>
        <taxon>Helicina</taxon>
        <taxon>Arionoidea</taxon>
        <taxon>Arionidae</taxon>
        <taxon>Arion</taxon>
    </lineage>
</organism>
<dbReference type="FunFam" id="2.10.110.10:FF:000002">
    <property type="entry name" value="LIM domain and actin-binding 1"/>
    <property type="match status" value="1"/>
</dbReference>
<dbReference type="PROSITE" id="PS50023">
    <property type="entry name" value="LIM_DOMAIN_2"/>
    <property type="match status" value="1"/>
</dbReference>
<evidence type="ECO:0000256" key="5">
    <source>
        <dbReference type="SAM" id="MobiDB-lite"/>
    </source>
</evidence>
<dbReference type="PROSITE" id="PS00478">
    <property type="entry name" value="LIM_DOMAIN_1"/>
    <property type="match status" value="1"/>
</dbReference>
<dbReference type="PANTHER" id="PTHR24206">
    <property type="entry name" value="OS06G0237300 PROTEIN"/>
    <property type="match status" value="1"/>
</dbReference>
<keyword evidence="1 4" id="KW-0479">Metal-binding</keyword>
<keyword evidence="3 4" id="KW-0440">LIM domain</keyword>
<keyword evidence="2 4" id="KW-0862">Zinc</keyword>
<evidence type="ECO:0000256" key="4">
    <source>
        <dbReference type="PROSITE-ProRule" id="PRU00125"/>
    </source>
</evidence>
<dbReference type="EMBL" id="HACG01034595">
    <property type="protein sequence ID" value="CEK81460.1"/>
    <property type="molecule type" value="Transcribed_RNA"/>
</dbReference>
<dbReference type="EMBL" id="HACG01034606">
    <property type="protein sequence ID" value="CEK81471.1"/>
    <property type="molecule type" value="Transcribed_RNA"/>
</dbReference>
<evidence type="ECO:0000313" key="8">
    <source>
        <dbReference type="EMBL" id="CEK81462.1"/>
    </source>
</evidence>
<feature type="domain" description="LIM zinc-binding" evidence="6">
    <location>
        <begin position="8"/>
        <end position="68"/>
    </location>
</feature>
<evidence type="ECO:0000313" key="7">
    <source>
        <dbReference type="EMBL" id="CEK81460.1"/>
    </source>
</evidence>